<evidence type="ECO:0000313" key="3">
    <source>
        <dbReference type="Proteomes" id="UP001187343"/>
    </source>
</evidence>
<feature type="region of interest" description="Disordered" evidence="1">
    <location>
        <begin position="1"/>
        <end position="20"/>
    </location>
</feature>
<sequence length="95" mass="10812">MVTFLDDTVTPSSVDRESYRNRLDKGDRALTEKHRTLPGAWVGRDRFIFLSGNPERRRGETGDPNWTLDRIPGGTNCPCAHRSLISLRLSRKSEV</sequence>
<dbReference type="Proteomes" id="UP001187343">
    <property type="component" value="Unassembled WGS sequence"/>
</dbReference>
<gene>
    <name evidence="2" type="ORF">Q8A67_004651</name>
</gene>
<evidence type="ECO:0000313" key="2">
    <source>
        <dbReference type="EMBL" id="KAK2908814.1"/>
    </source>
</evidence>
<proteinExistence type="predicted"/>
<comment type="caution">
    <text evidence="2">The sequence shown here is derived from an EMBL/GenBank/DDBJ whole genome shotgun (WGS) entry which is preliminary data.</text>
</comment>
<protein>
    <submittedName>
        <fullName evidence="2">Uncharacterized protein</fullName>
    </submittedName>
</protein>
<accession>A0AA88Q173</accession>
<organism evidence="2 3">
    <name type="scientific">Cirrhinus molitorella</name>
    <name type="common">mud carp</name>
    <dbReference type="NCBI Taxonomy" id="172907"/>
    <lineage>
        <taxon>Eukaryota</taxon>
        <taxon>Metazoa</taxon>
        <taxon>Chordata</taxon>
        <taxon>Craniata</taxon>
        <taxon>Vertebrata</taxon>
        <taxon>Euteleostomi</taxon>
        <taxon>Actinopterygii</taxon>
        <taxon>Neopterygii</taxon>
        <taxon>Teleostei</taxon>
        <taxon>Ostariophysi</taxon>
        <taxon>Cypriniformes</taxon>
        <taxon>Cyprinidae</taxon>
        <taxon>Labeoninae</taxon>
        <taxon>Labeonini</taxon>
        <taxon>Cirrhinus</taxon>
    </lineage>
</organism>
<dbReference type="EMBL" id="JAUYZG010000004">
    <property type="protein sequence ID" value="KAK2908814.1"/>
    <property type="molecule type" value="Genomic_DNA"/>
</dbReference>
<reference evidence="2" key="1">
    <citation type="submission" date="2023-08" db="EMBL/GenBank/DDBJ databases">
        <title>Chromosome-level Genome Assembly of mud carp (Cirrhinus molitorella).</title>
        <authorList>
            <person name="Liu H."/>
        </authorList>
    </citation>
    <scope>NUCLEOTIDE SEQUENCE</scope>
    <source>
        <strain evidence="2">Prfri</strain>
        <tissue evidence="2">Muscle</tissue>
    </source>
</reference>
<name>A0AA88Q173_9TELE</name>
<keyword evidence="3" id="KW-1185">Reference proteome</keyword>
<evidence type="ECO:0000256" key="1">
    <source>
        <dbReference type="SAM" id="MobiDB-lite"/>
    </source>
</evidence>
<dbReference type="AlphaFoldDB" id="A0AA88Q173"/>